<dbReference type="EMBL" id="WUEY01000009">
    <property type="protein sequence ID" value="NEI71811.1"/>
    <property type="molecule type" value="Genomic_DNA"/>
</dbReference>
<protein>
    <recommendedName>
        <fullName evidence="1">Microcystinase C</fullName>
        <shortName evidence="1">MlrC</shortName>
    </recommendedName>
</protein>
<accession>A0A6L9U8X2</accession>
<dbReference type="Pfam" id="PF07364">
    <property type="entry name" value="DUF1485"/>
    <property type="match status" value="1"/>
</dbReference>
<dbReference type="Pfam" id="PF07171">
    <property type="entry name" value="MlrC_C"/>
    <property type="match status" value="1"/>
</dbReference>
<dbReference type="InterPro" id="IPR010799">
    <property type="entry name" value="MlrC_C"/>
</dbReference>
<keyword evidence="1" id="KW-0645">Protease</keyword>
<keyword evidence="1" id="KW-0378">Hydrolase</keyword>
<comment type="function">
    <text evidence="1">Involved in peptidolytic degradation of cyclic heptapeptide hepatotoxin microcystin (MC).</text>
</comment>
<dbReference type="RefSeq" id="WP_163988522.1">
    <property type="nucleotide sequence ID" value="NZ_WUEY01000009.1"/>
</dbReference>
<keyword evidence="1" id="KW-0479">Metal-binding</keyword>
<comment type="similarity">
    <text evidence="1">Belongs to the peptidase M81 family.</text>
</comment>
<keyword evidence="1" id="KW-0482">Metalloprotease</keyword>
<reference evidence="4 5" key="1">
    <citation type="submission" date="2019-12" db="EMBL/GenBank/DDBJ databases">
        <title>Rhizobium genotypes associated with high levels of biological nitrogen fixation by grain legumes in a temperate-maritime cropping system.</title>
        <authorList>
            <person name="Maluk M."/>
            <person name="Francesc Ferrando Molina F."/>
            <person name="Lopez Del Egido L."/>
            <person name="Lafos M."/>
            <person name="Langarica-Fuentes A."/>
            <person name="Gebre Yohannes G."/>
            <person name="Young M.W."/>
            <person name="Martin P."/>
            <person name="Gantlett R."/>
            <person name="Kenicer G."/>
            <person name="Hawes C."/>
            <person name="Begg G.S."/>
            <person name="Quilliam R.S."/>
            <person name="Squire G.R."/>
            <person name="Poole P.S."/>
            <person name="Young P.W."/>
            <person name="Iannetta P.M."/>
            <person name="James E.K."/>
        </authorList>
    </citation>
    <scope>NUCLEOTIDE SEQUENCE [LARGE SCALE GENOMIC DNA]</scope>
    <source>
        <strain evidence="4 5">JHI1118</strain>
    </source>
</reference>
<dbReference type="Proteomes" id="UP000483035">
    <property type="component" value="Unassembled WGS sequence"/>
</dbReference>
<organism evidence="4 5">
    <name type="scientific">Rhizobium lusitanum</name>
    <dbReference type="NCBI Taxonomy" id="293958"/>
    <lineage>
        <taxon>Bacteria</taxon>
        <taxon>Pseudomonadati</taxon>
        <taxon>Pseudomonadota</taxon>
        <taxon>Alphaproteobacteria</taxon>
        <taxon>Hyphomicrobiales</taxon>
        <taxon>Rhizobiaceae</taxon>
        <taxon>Rhizobium/Agrobacterium group</taxon>
        <taxon>Rhizobium</taxon>
    </lineage>
</organism>
<evidence type="ECO:0000313" key="4">
    <source>
        <dbReference type="EMBL" id="NEI71811.1"/>
    </source>
</evidence>
<dbReference type="GO" id="GO:0008237">
    <property type="term" value="F:metallopeptidase activity"/>
    <property type="evidence" value="ECO:0007669"/>
    <property type="project" value="UniProtKB-KW"/>
</dbReference>
<evidence type="ECO:0000259" key="3">
    <source>
        <dbReference type="Pfam" id="PF07364"/>
    </source>
</evidence>
<dbReference type="InterPro" id="IPR015995">
    <property type="entry name" value="MlrC_N"/>
</dbReference>
<evidence type="ECO:0000313" key="5">
    <source>
        <dbReference type="Proteomes" id="UP000483035"/>
    </source>
</evidence>
<name>A0A6L9U8X2_9HYPH</name>
<gene>
    <name evidence="4" type="ORF">GR212_19685</name>
</gene>
<dbReference type="PIRSF" id="PIRSF012702">
    <property type="entry name" value="UCP012702"/>
    <property type="match status" value="1"/>
</dbReference>
<evidence type="ECO:0000256" key="1">
    <source>
        <dbReference type="PIRNR" id="PIRNR012702"/>
    </source>
</evidence>
<feature type="domain" description="Microcystin LR degradation protein MlrC N-terminal" evidence="3">
    <location>
        <begin position="2"/>
        <end position="287"/>
    </location>
</feature>
<comment type="cofactor">
    <cofactor evidence="1">
        <name>Zn(2+)</name>
        <dbReference type="ChEBI" id="CHEBI:29105"/>
    </cofactor>
    <text evidence="1">Binds 1 zinc ion per subunit.</text>
</comment>
<dbReference type="InterPro" id="IPR009197">
    <property type="entry name" value="MlrC"/>
</dbReference>
<dbReference type="GO" id="GO:0046872">
    <property type="term" value="F:metal ion binding"/>
    <property type="evidence" value="ECO:0007669"/>
    <property type="project" value="UniProtKB-KW"/>
</dbReference>
<feature type="domain" description="Microcystin LR degradation protein MlrC C-terminal" evidence="2">
    <location>
        <begin position="297"/>
        <end position="470"/>
    </location>
</feature>
<dbReference type="GO" id="GO:0006508">
    <property type="term" value="P:proteolysis"/>
    <property type="evidence" value="ECO:0007669"/>
    <property type="project" value="UniProtKB-KW"/>
</dbReference>
<dbReference type="AlphaFoldDB" id="A0A6L9U8X2"/>
<evidence type="ECO:0000259" key="2">
    <source>
        <dbReference type="Pfam" id="PF07171"/>
    </source>
</evidence>
<sequence>MRIFIAGMDTETNTFVPIPTGYRSFDDVGIAHGDATSRPLNEPSCQLYVWRQKGEADGHTIIESLCVNAEPGGTTVRKVYEDFRDEILTDLRNALPVDGVMFALHGAFVAQGYDDTEGDLLSRVRAIVGEGVPIAVELDLHCHLTDDMLDNADLIKAYKEYPHTDIMEVAGELYDLFVATVRKEIRPRMGVFDCRMIATFRVQEEPMRGFVDRMKAMEGKDGILAVSLCHGFPHGDVADVGAKMLVVTDGDADRATGIAKDLGLEFFSMRDQLGRGALTIDQALDAALAETDGPIVIADTSDNAGGGAPGDSTFILRRVLERGIKDVVSAMYWDPIAFRFCAEAGVGAEIKLRVGGKCGPFSGDPIDLDVVVKAIGFGLTQTYGGMPCMLGDAAWVSADGVDLIINTHRTQVFHPEFMVALGLDPADRKIVVVKSNYHFQAGFAPIAGRILFCAPPGATQPNYEKIPFTRLRKSYWPQVDNPFLVDESS</sequence>
<comment type="caution">
    <text evidence="4">The sequence shown here is derived from an EMBL/GenBank/DDBJ whole genome shotgun (WGS) entry which is preliminary data.</text>
</comment>
<proteinExistence type="inferred from homology"/>